<evidence type="ECO:0000256" key="2">
    <source>
        <dbReference type="ARBA" id="ARBA00023043"/>
    </source>
</evidence>
<reference evidence="4" key="2">
    <citation type="submission" date="2020-11" db="EMBL/GenBank/DDBJ databases">
        <title>Whole genome sequencing of Colletotrichum sp.</title>
        <authorList>
            <person name="Li H."/>
        </authorList>
    </citation>
    <scope>NUCLEOTIDE SEQUENCE</scope>
    <source>
        <strain evidence="4">CkLH20</strain>
    </source>
</reference>
<evidence type="ECO:0000313" key="4">
    <source>
        <dbReference type="EMBL" id="KAF9875682.1"/>
    </source>
</evidence>
<dbReference type="PROSITE" id="PS50088">
    <property type="entry name" value="ANK_REPEAT"/>
    <property type="match status" value="1"/>
</dbReference>
<dbReference type="GeneID" id="62162405"/>
<organism evidence="4 5">
    <name type="scientific">Colletotrichum karsti</name>
    <dbReference type="NCBI Taxonomy" id="1095194"/>
    <lineage>
        <taxon>Eukaryota</taxon>
        <taxon>Fungi</taxon>
        <taxon>Dikarya</taxon>
        <taxon>Ascomycota</taxon>
        <taxon>Pezizomycotina</taxon>
        <taxon>Sordariomycetes</taxon>
        <taxon>Hypocreomycetidae</taxon>
        <taxon>Glomerellales</taxon>
        <taxon>Glomerellaceae</taxon>
        <taxon>Colletotrichum</taxon>
        <taxon>Colletotrichum boninense species complex</taxon>
    </lineage>
</organism>
<comment type="caution">
    <text evidence="4">The sequence shown here is derived from an EMBL/GenBank/DDBJ whole genome shotgun (WGS) entry which is preliminary data.</text>
</comment>
<dbReference type="AlphaFoldDB" id="A0A9P6I2C4"/>
<name>A0A9P6I2C4_9PEZI</name>
<protein>
    <submittedName>
        <fullName evidence="4">Ankyrin repeat domain containing protein</fullName>
    </submittedName>
</protein>
<evidence type="ECO:0000256" key="3">
    <source>
        <dbReference type="PROSITE-ProRule" id="PRU00023"/>
    </source>
</evidence>
<dbReference type="EMBL" id="JAATWM020000020">
    <property type="protein sequence ID" value="KAF9875682.1"/>
    <property type="molecule type" value="Genomic_DNA"/>
</dbReference>
<sequence>MPGRDCTQEDMELWEELMCRKEDRKEKQRAALRRDHESHFAHLAPLPPPLPKSSLWFALERRPEKYRVPGIRPFLVACHDGSLDDVKDWLVHKRDILRPIGLRDGLVCAALRDQVEVARYLLDECRTTITSMVIGATCNRRSLPLFQLCVEHGYHPDQSIPSNDGGMGTALENCLDNAEVVRFLLEYGADPDISHSCDNRCMNWGLRSAPLMDRSSGLCLDRTVRENWRDSMELLLSHGANPNLARPLNGIVLRRFKIQLGRLGDSETLEKYDWLGLMKLFIRHGADVNKFNYGGGTALTGATGHGWWDMVEYLLEQGADPRIKKPVTNRDAFETAAEKSGTAWDSEMLKDYVAYLCDDEELAHSSTTLPVPDEARSNPLAQIIEKMKTRSGGKHRD</sequence>
<dbReference type="Gene3D" id="1.25.40.20">
    <property type="entry name" value="Ankyrin repeat-containing domain"/>
    <property type="match status" value="1"/>
</dbReference>
<dbReference type="Proteomes" id="UP000781932">
    <property type="component" value="Unassembled WGS sequence"/>
</dbReference>
<dbReference type="InterPro" id="IPR050745">
    <property type="entry name" value="Multifunctional_regulatory"/>
</dbReference>
<dbReference type="PANTHER" id="PTHR24189">
    <property type="entry name" value="MYOTROPHIN"/>
    <property type="match status" value="1"/>
</dbReference>
<dbReference type="SUPFAM" id="SSF48403">
    <property type="entry name" value="Ankyrin repeat"/>
    <property type="match status" value="1"/>
</dbReference>
<reference evidence="4" key="1">
    <citation type="submission" date="2020-03" db="EMBL/GenBank/DDBJ databases">
        <authorList>
            <person name="He L."/>
        </authorList>
    </citation>
    <scope>NUCLEOTIDE SEQUENCE</scope>
    <source>
        <strain evidence="4">CkLH20</strain>
    </source>
</reference>
<keyword evidence="5" id="KW-1185">Reference proteome</keyword>
<evidence type="ECO:0000256" key="1">
    <source>
        <dbReference type="ARBA" id="ARBA00022737"/>
    </source>
</evidence>
<dbReference type="OrthoDB" id="194358at2759"/>
<dbReference type="PANTHER" id="PTHR24189:SF50">
    <property type="entry name" value="ANKYRIN REPEAT AND SOCS BOX PROTEIN 2"/>
    <property type="match status" value="1"/>
</dbReference>
<dbReference type="SMART" id="SM00248">
    <property type="entry name" value="ANK"/>
    <property type="match status" value="4"/>
</dbReference>
<keyword evidence="1" id="KW-0677">Repeat</keyword>
<keyword evidence="2 3" id="KW-0040">ANK repeat</keyword>
<dbReference type="InterPro" id="IPR036770">
    <property type="entry name" value="Ankyrin_rpt-contain_sf"/>
</dbReference>
<accession>A0A9P6I2C4</accession>
<gene>
    <name evidence="4" type="ORF">CkaCkLH20_06614</name>
</gene>
<dbReference type="InterPro" id="IPR002110">
    <property type="entry name" value="Ankyrin_rpt"/>
</dbReference>
<evidence type="ECO:0000313" key="5">
    <source>
        <dbReference type="Proteomes" id="UP000781932"/>
    </source>
</evidence>
<dbReference type="RefSeq" id="XP_038745143.1">
    <property type="nucleotide sequence ID" value="XM_038889331.1"/>
</dbReference>
<feature type="repeat" description="ANK" evidence="3">
    <location>
        <begin position="294"/>
        <end position="326"/>
    </location>
</feature>
<proteinExistence type="predicted"/>